<comment type="caution">
    <text evidence="3">The sequence shown here is derived from an EMBL/GenBank/DDBJ whole genome shotgun (WGS) entry which is preliminary data.</text>
</comment>
<keyword evidence="4" id="KW-1185">Reference proteome</keyword>
<dbReference type="PANTHER" id="PTHR48106">
    <property type="entry name" value="QUINONE OXIDOREDUCTASE PIG3-RELATED"/>
    <property type="match status" value="1"/>
</dbReference>
<evidence type="ECO:0000313" key="3">
    <source>
        <dbReference type="EMBL" id="KAH7557380.1"/>
    </source>
</evidence>
<reference evidence="3 4" key="1">
    <citation type="submission" date="2021-02" db="EMBL/GenBank/DDBJ databases">
        <title>Plant Genome Project.</title>
        <authorList>
            <person name="Zhang R.-G."/>
        </authorList>
    </citation>
    <scope>NUCLEOTIDE SEQUENCE [LARGE SCALE GENOMIC DNA]</scope>
    <source>
        <tissue evidence="3">Leaves</tissue>
    </source>
</reference>
<sequence>MVAILTMQIRLNLDIQSLFMLQLVGLDLYYANEQMPLVQLSLALSQPKRSKWFLKWKFYPTQGSLACLKMRDYTVSFGQVSGLVDPVPISALQPKSLFLTRASLALYMLTQEELLVTAREVFANVASCVLLVRVSHAYPLSQAAQADAALESRKTSGSLVLLP</sequence>
<proteinExistence type="predicted"/>
<dbReference type="PANTHER" id="PTHR48106:SF13">
    <property type="entry name" value="QUINONE OXIDOREDUCTASE-RELATED"/>
    <property type="match status" value="1"/>
</dbReference>
<evidence type="ECO:0000256" key="2">
    <source>
        <dbReference type="ARBA" id="ARBA00023002"/>
    </source>
</evidence>
<dbReference type="Gene3D" id="3.90.180.10">
    <property type="entry name" value="Medium-chain alcohol dehydrogenases, catalytic domain"/>
    <property type="match status" value="1"/>
</dbReference>
<keyword evidence="1" id="KW-0521">NADP</keyword>
<protein>
    <submittedName>
        <fullName evidence="3">Uncharacterized protein</fullName>
    </submittedName>
</protein>
<organism evidence="3 4">
    <name type="scientific">Xanthoceras sorbifolium</name>
    <dbReference type="NCBI Taxonomy" id="99658"/>
    <lineage>
        <taxon>Eukaryota</taxon>
        <taxon>Viridiplantae</taxon>
        <taxon>Streptophyta</taxon>
        <taxon>Embryophyta</taxon>
        <taxon>Tracheophyta</taxon>
        <taxon>Spermatophyta</taxon>
        <taxon>Magnoliopsida</taxon>
        <taxon>eudicotyledons</taxon>
        <taxon>Gunneridae</taxon>
        <taxon>Pentapetalae</taxon>
        <taxon>rosids</taxon>
        <taxon>malvids</taxon>
        <taxon>Sapindales</taxon>
        <taxon>Sapindaceae</taxon>
        <taxon>Xanthoceroideae</taxon>
        <taxon>Xanthoceras</taxon>
    </lineage>
</organism>
<dbReference type="Gene3D" id="3.40.50.720">
    <property type="entry name" value="NAD(P)-binding Rossmann-like Domain"/>
    <property type="match status" value="1"/>
</dbReference>
<evidence type="ECO:0000313" key="4">
    <source>
        <dbReference type="Proteomes" id="UP000827721"/>
    </source>
</evidence>
<name>A0ABQ8HFH8_9ROSI</name>
<keyword evidence="2" id="KW-0560">Oxidoreductase</keyword>
<dbReference type="EMBL" id="JAFEMO010000011">
    <property type="protein sequence ID" value="KAH7557380.1"/>
    <property type="molecule type" value="Genomic_DNA"/>
</dbReference>
<evidence type="ECO:0000256" key="1">
    <source>
        <dbReference type="ARBA" id="ARBA00022857"/>
    </source>
</evidence>
<accession>A0ABQ8HFH8</accession>
<dbReference type="Proteomes" id="UP000827721">
    <property type="component" value="Unassembled WGS sequence"/>
</dbReference>
<gene>
    <name evidence="3" type="ORF">JRO89_XS11G0136200</name>
</gene>